<keyword evidence="2" id="KW-1133">Transmembrane helix</keyword>
<keyword evidence="1" id="KW-0175">Coiled coil</keyword>
<name>A0ABW3I4K8_9FLAO</name>
<feature type="transmembrane region" description="Helical" evidence="2">
    <location>
        <begin position="6"/>
        <end position="25"/>
    </location>
</feature>
<proteinExistence type="predicted"/>
<comment type="caution">
    <text evidence="3">The sequence shown here is derived from an EMBL/GenBank/DDBJ whole genome shotgun (WGS) entry which is preliminary data.</text>
</comment>
<accession>A0ABW3I4K8</accession>
<evidence type="ECO:0000256" key="2">
    <source>
        <dbReference type="SAM" id="Phobius"/>
    </source>
</evidence>
<evidence type="ECO:0000256" key="1">
    <source>
        <dbReference type="SAM" id="Coils"/>
    </source>
</evidence>
<feature type="coiled-coil region" evidence="1">
    <location>
        <begin position="26"/>
        <end position="60"/>
    </location>
</feature>
<organism evidence="3 4">
    <name type="scientific">Pseudofulvibacter geojedonensis</name>
    <dbReference type="NCBI Taxonomy" id="1123758"/>
    <lineage>
        <taxon>Bacteria</taxon>
        <taxon>Pseudomonadati</taxon>
        <taxon>Bacteroidota</taxon>
        <taxon>Flavobacteriia</taxon>
        <taxon>Flavobacteriales</taxon>
        <taxon>Flavobacteriaceae</taxon>
        <taxon>Pseudofulvibacter</taxon>
    </lineage>
</organism>
<evidence type="ECO:0000313" key="4">
    <source>
        <dbReference type="Proteomes" id="UP001596997"/>
    </source>
</evidence>
<gene>
    <name evidence="3" type="ORF">ACFQ1O_10465</name>
</gene>
<keyword evidence="4" id="KW-1185">Reference proteome</keyword>
<reference evidence="4" key="1">
    <citation type="journal article" date="2019" name="Int. J. Syst. Evol. Microbiol.">
        <title>The Global Catalogue of Microorganisms (GCM) 10K type strain sequencing project: providing services to taxonomists for standard genome sequencing and annotation.</title>
        <authorList>
            <consortium name="The Broad Institute Genomics Platform"/>
            <consortium name="The Broad Institute Genome Sequencing Center for Infectious Disease"/>
            <person name="Wu L."/>
            <person name="Ma J."/>
        </authorList>
    </citation>
    <scope>NUCLEOTIDE SEQUENCE [LARGE SCALE GENOMIC DNA]</scope>
    <source>
        <strain evidence="4">CCUG 62114</strain>
    </source>
</reference>
<keyword evidence="2" id="KW-0472">Membrane</keyword>
<dbReference type="Proteomes" id="UP001596997">
    <property type="component" value="Unassembled WGS sequence"/>
</dbReference>
<sequence>MKVDIQIVITIVSSLITGIIAFFLVKSKLKDEINVLKVELEKLKAKDNEQQVVINEIKRQFDELLPVLIKKLNKKNGK</sequence>
<protein>
    <submittedName>
        <fullName evidence="3">Uncharacterized protein</fullName>
    </submittedName>
</protein>
<evidence type="ECO:0000313" key="3">
    <source>
        <dbReference type="EMBL" id="MFD0964427.1"/>
    </source>
</evidence>
<dbReference type="RefSeq" id="WP_377715975.1">
    <property type="nucleotide sequence ID" value="NZ_JBHTJM010000009.1"/>
</dbReference>
<keyword evidence="2" id="KW-0812">Transmembrane</keyword>
<dbReference type="EMBL" id="JBHTJM010000009">
    <property type="protein sequence ID" value="MFD0964427.1"/>
    <property type="molecule type" value="Genomic_DNA"/>
</dbReference>